<feature type="compositionally biased region" description="Gly residues" evidence="1">
    <location>
        <begin position="124"/>
        <end position="143"/>
    </location>
</feature>
<keyword evidence="4" id="KW-1185">Reference proteome</keyword>
<dbReference type="Proteomes" id="UP001159427">
    <property type="component" value="Unassembled WGS sequence"/>
</dbReference>
<feature type="non-terminal residue" evidence="3">
    <location>
        <position position="1"/>
    </location>
</feature>
<dbReference type="InterPro" id="IPR043504">
    <property type="entry name" value="Peptidase_S1_PA_chymotrypsin"/>
</dbReference>
<evidence type="ECO:0000313" key="3">
    <source>
        <dbReference type="EMBL" id="CAH3171211.1"/>
    </source>
</evidence>
<proteinExistence type="predicted"/>
<keyword evidence="2" id="KW-1133">Transmembrane helix</keyword>
<gene>
    <name evidence="3" type="ORF">PEVE_00007757</name>
</gene>
<feature type="region of interest" description="Disordered" evidence="1">
    <location>
        <begin position="96"/>
        <end position="145"/>
    </location>
</feature>
<name>A0ABN8QYE2_9CNID</name>
<organism evidence="3 4">
    <name type="scientific">Porites evermanni</name>
    <dbReference type="NCBI Taxonomy" id="104178"/>
    <lineage>
        <taxon>Eukaryota</taxon>
        <taxon>Metazoa</taxon>
        <taxon>Cnidaria</taxon>
        <taxon>Anthozoa</taxon>
        <taxon>Hexacorallia</taxon>
        <taxon>Scleractinia</taxon>
        <taxon>Fungiina</taxon>
        <taxon>Poritidae</taxon>
        <taxon>Porites</taxon>
    </lineage>
</organism>
<dbReference type="Gene3D" id="2.40.10.10">
    <property type="entry name" value="Trypsin-like serine proteases"/>
    <property type="match status" value="1"/>
</dbReference>
<feature type="compositionally biased region" description="Low complexity" evidence="1">
    <location>
        <begin position="107"/>
        <end position="116"/>
    </location>
</feature>
<protein>
    <submittedName>
        <fullName evidence="3">Uncharacterized protein</fullName>
    </submittedName>
</protein>
<evidence type="ECO:0000256" key="2">
    <source>
        <dbReference type="SAM" id="Phobius"/>
    </source>
</evidence>
<sequence>GATRALRLGERPSPQDSSKILRHTVLQIQSNPLCTNKTTISYNATITFCAGDGKGKSDTCQRDIFPFQTTWYSTPKNRPIHVHIAVPRFCGYLSRSRSGRGNGSGCGSDRSSYSDSGNDRGGRSGRAGAGGLSGSGSGSGSGSDSGNSGSGAVVVVVLLLVVLVVVVVVVVVVW</sequence>
<comment type="caution">
    <text evidence="3">The sequence shown here is derived from an EMBL/GenBank/DDBJ whole genome shotgun (WGS) entry which is preliminary data.</text>
</comment>
<reference evidence="3 4" key="1">
    <citation type="submission" date="2022-05" db="EMBL/GenBank/DDBJ databases">
        <authorList>
            <consortium name="Genoscope - CEA"/>
            <person name="William W."/>
        </authorList>
    </citation>
    <scope>NUCLEOTIDE SEQUENCE [LARGE SCALE GENOMIC DNA]</scope>
</reference>
<dbReference type="EMBL" id="CALNXI010001519">
    <property type="protein sequence ID" value="CAH3171211.1"/>
    <property type="molecule type" value="Genomic_DNA"/>
</dbReference>
<evidence type="ECO:0000256" key="1">
    <source>
        <dbReference type="SAM" id="MobiDB-lite"/>
    </source>
</evidence>
<feature type="transmembrane region" description="Helical" evidence="2">
    <location>
        <begin position="151"/>
        <end position="173"/>
    </location>
</feature>
<keyword evidence="2" id="KW-0812">Transmembrane</keyword>
<keyword evidence="2" id="KW-0472">Membrane</keyword>
<accession>A0ABN8QYE2</accession>
<evidence type="ECO:0000313" key="4">
    <source>
        <dbReference type="Proteomes" id="UP001159427"/>
    </source>
</evidence>